<feature type="transmembrane region" description="Helical" evidence="1">
    <location>
        <begin position="58"/>
        <end position="80"/>
    </location>
</feature>
<gene>
    <name evidence="2" type="ORF">QUG92_12775</name>
</gene>
<evidence type="ECO:0000256" key="1">
    <source>
        <dbReference type="SAM" id="Phobius"/>
    </source>
</evidence>
<protein>
    <submittedName>
        <fullName evidence="2">Uncharacterized protein</fullName>
    </submittedName>
</protein>
<name>A0ABT7T8T2_9MICO</name>
<organism evidence="2 3">
    <name type="scientific">Curtobacterium citri</name>
    <dbReference type="NCBI Taxonomy" id="3055139"/>
    <lineage>
        <taxon>Bacteria</taxon>
        <taxon>Bacillati</taxon>
        <taxon>Actinomycetota</taxon>
        <taxon>Actinomycetes</taxon>
        <taxon>Micrococcales</taxon>
        <taxon>Microbacteriaceae</taxon>
        <taxon>Curtobacterium</taxon>
    </lineage>
</organism>
<dbReference type="RefSeq" id="WP_182046879.1">
    <property type="nucleotide sequence ID" value="NZ_JAUCML010000008.1"/>
</dbReference>
<dbReference type="Proteomes" id="UP001237823">
    <property type="component" value="Unassembled WGS sequence"/>
</dbReference>
<keyword evidence="1" id="KW-1133">Transmembrane helix</keyword>
<keyword evidence="1" id="KW-0472">Membrane</keyword>
<dbReference type="EMBL" id="JAUCML010000008">
    <property type="protein sequence ID" value="MDM7885980.1"/>
    <property type="molecule type" value="Genomic_DNA"/>
</dbReference>
<sequence>MRRPFRTPTHVVLWTGVLVAVVGVLLVVTAPAPSFGWFAYAPLSHDAFVPGTRPWQLVVGPVLVLVGAVVAAFAGGRLSVRRR</sequence>
<keyword evidence="3" id="KW-1185">Reference proteome</keyword>
<keyword evidence="1" id="KW-0812">Transmembrane</keyword>
<accession>A0ABT7T8T2</accession>
<comment type="caution">
    <text evidence="2">The sequence shown here is derived from an EMBL/GenBank/DDBJ whole genome shotgun (WGS) entry which is preliminary data.</text>
</comment>
<evidence type="ECO:0000313" key="2">
    <source>
        <dbReference type="EMBL" id="MDM7885980.1"/>
    </source>
</evidence>
<evidence type="ECO:0000313" key="3">
    <source>
        <dbReference type="Proteomes" id="UP001237823"/>
    </source>
</evidence>
<reference evidence="2 3" key="1">
    <citation type="submission" date="2023-06" db="EMBL/GenBank/DDBJ databases">
        <authorList>
            <person name="Feng G."/>
            <person name="Li J."/>
            <person name="Zhu H."/>
        </authorList>
    </citation>
    <scope>NUCLEOTIDE SEQUENCE [LARGE SCALE GENOMIC DNA]</scope>
    <source>
        <strain evidence="2 3">RHCKG23</strain>
    </source>
</reference>
<proteinExistence type="predicted"/>
<feature type="transmembrane region" description="Helical" evidence="1">
    <location>
        <begin position="12"/>
        <end position="38"/>
    </location>
</feature>